<dbReference type="Proteomes" id="UP000717364">
    <property type="component" value="Unassembled WGS sequence"/>
</dbReference>
<dbReference type="Gene3D" id="1.10.620.20">
    <property type="entry name" value="Ribonucleotide Reductase, subunit A"/>
    <property type="match status" value="1"/>
</dbReference>
<evidence type="ECO:0000313" key="1">
    <source>
        <dbReference type="EMBL" id="MBT9317612.1"/>
    </source>
</evidence>
<reference evidence="1" key="1">
    <citation type="submission" date="2020-11" db="EMBL/GenBank/DDBJ databases">
        <authorList>
            <person name="Konstantinou D."/>
            <person name="Gkelis S."/>
            <person name="Popin R."/>
            <person name="Fewer D."/>
            <person name="Sivonen K."/>
        </authorList>
    </citation>
    <scope>NUCLEOTIDE SEQUENCE</scope>
    <source>
        <strain evidence="1">TAU-MAC 1115</strain>
    </source>
</reference>
<dbReference type="GO" id="GO:0016491">
    <property type="term" value="F:oxidoreductase activity"/>
    <property type="evidence" value="ECO:0007669"/>
    <property type="project" value="InterPro"/>
</dbReference>
<proteinExistence type="predicted"/>
<dbReference type="SUPFAM" id="SSF47240">
    <property type="entry name" value="Ferritin-like"/>
    <property type="match status" value="1"/>
</dbReference>
<comment type="caution">
    <text evidence="1">The sequence shown here is derived from an EMBL/GenBank/DDBJ whole genome shotgun (WGS) entry which is preliminary data.</text>
</comment>
<dbReference type="CDD" id="cd00657">
    <property type="entry name" value="Ferritin_like"/>
    <property type="match status" value="1"/>
</dbReference>
<dbReference type="EMBL" id="JADOES010000052">
    <property type="protein sequence ID" value="MBT9317612.1"/>
    <property type="molecule type" value="Genomic_DNA"/>
</dbReference>
<dbReference type="InterPro" id="IPR009078">
    <property type="entry name" value="Ferritin-like_SF"/>
</dbReference>
<dbReference type="AlphaFoldDB" id="A0A947DIK3"/>
<accession>A0A947DIK3</accession>
<protein>
    <submittedName>
        <fullName evidence="1">Ferritin-like domain-containing protein</fullName>
    </submittedName>
</protein>
<dbReference type="RefSeq" id="WP_215610677.1">
    <property type="nucleotide sequence ID" value="NZ_JADOES010000052.1"/>
</dbReference>
<name>A0A947DIK3_9CYAN</name>
<sequence length="242" mass="27940">MTATTFTSTVKLTKDWARLFSRNTQQWQQFAANFDVHTVQLDPAFIKSIQAFQLAEQSEGKRLMAIAQQYAARHNAPDYVKAIQQFIGEEQRHADYLSRVLHVNGAGTLTKQWTDSVFRHLRKLVGPEMMLSLLLMAEIIAIAYYSSLARASQDPQAKQLFERILQDETTHIQFHCEYMTRSTPLLDSLRWSAQRVFLGLVTIVIWLDHSHVLKHRFSSVFQMMDYCNHLLTKCMRTALSAS</sequence>
<reference evidence="1" key="2">
    <citation type="journal article" date="2021" name="Mar. Drugs">
        <title>Genome Reduction and Secondary Metabolism of the Marine Sponge-Associated Cyanobacterium Leptothoe.</title>
        <authorList>
            <person name="Konstantinou D."/>
            <person name="Popin R.V."/>
            <person name="Fewer D.P."/>
            <person name="Sivonen K."/>
            <person name="Gkelis S."/>
        </authorList>
    </citation>
    <scope>NUCLEOTIDE SEQUENCE</scope>
    <source>
        <strain evidence="1">TAU-MAC 1115</strain>
    </source>
</reference>
<organism evidence="1 2">
    <name type="scientific">Leptothoe spongobia TAU-MAC 1115</name>
    <dbReference type="NCBI Taxonomy" id="1967444"/>
    <lineage>
        <taxon>Bacteria</taxon>
        <taxon>Bacillati</taxon>
        <taxon>Cyanobacteriota</taxon>
        <taxon>Cyanophyceae</taxon>
        <taxon>Nodosilineales</taxon>
        <taxon>Cymatolegaceae</taxon>
        <taxon>Leptothoe</taxon>
        <taxon>Leptothoe spongobia</taxon>
    </lineage>
</organism>
<dbReference type="InterPro" id="IPR012348">
    <property type="entry name" value="RNR-like"/>
</dbReference>
<evidence type="ECO:0000313" key="2">
    <source>
        <dbReference type="Proteomes" id="UP000717364"/>
    </source>
</evidence>
<keyword evidence="2" id="KW-1185">Reference proteome</keyword>
<gene>
    <name evidence="1" type="ORF">IXB50_19500</name>
</gene>